<organism evidence="1 2">
    <name type="scientific">Rickenella mellea</name>
    <dbReference type="NCBI Taxonomy" id="50990"/>
    <lineage>
        <taxon>Eukaryota</taxon>
        <taxon>Fungi</taxon>
        <taxon>Dikarya</taxon>
        <taxon>Basidiomycota</taxon>
        <taxon>Agaricomycotina</taxon>
        <taxon>Agaricomycetes</taxon>
        <taxon>Hymenochaetales</taxon>
        <taxon>Rickenellaceae</taxon>
        <taxon>Rickenella</taxon>
    </lineage>
</organism>
<dbReference type="EMBL" id="ML170159">
    <property type="protein sequence ID" value="TDL27300.1"/>
    <property type="molecule type" value="Genomic_DNA"/>
</dbReference>
<reference evidence="1 2" key="1">
    <citation type="submission" date="2018-06" db="EMBL/GenBank/DDBJ databases">
        <title>A transcriptomic atlas of mushroom development highlights an independent origin of complex multicellularity.</title>
        <authorList>
            <consortium name="DOE Joint Genome Institute"/>
            <person name="Krizsan K."/>
            <person name="Almasi E."/>
            <person name="Merenyi Z."/>
            <person name="Sahu N."/>
            <person name="Viragh M."/>
            <person name="Koszo T."/>
            <person name="Mondo S."/>
            <person name="Kiss B."/>
            <person name="Balint B."/>
            <person name="Kues U."/>
            <person name="Barry K."/>
            <person name="Hegedus J.C."/>
            <person name="Henrissat B."/>
            <person name="Johnson J."/>
            <person name="Lipzen A."/>
            <person name="Ohm R."/>
            <person name="Nagy I."/>
            <person name="Pangilinan J."/>
            <person name="Yan J."/>
            <person name="Xiong Y."/>
            <person name="Grigoriev I.V."/>
            <person name="Hibbett D.S."/>
            <person name="Nagy L.G."/>
        </authorList>
    </citation>
    <scope>NUCLEOTIDE SEQUENCE [LARGE SCALE GENOMIC DNA]</scope>
    <source>
        <strain evidence="1 2">SZMC22713</strain>
    </source>
</reference>
<evidence type="ECO:0000313" key="1">
    <source>
        <dbReference type="EMBL" id="TDL27300.1"/>
    </source>
</evidence>
<dbReference type="AlphaFoldDB" id="A0A4Y7QK77"/>
<keyword evidence="2" id="KW-1185">Reference proteome</keyword>
<sequence length="209" mass="24478">MVNSTVNDAREDLPRISMDSFYDWQRVRRNYLTAALGTLEKQLAEKGRSHELSLYQQHIMLFVDKAFDISKANLRVNGRNYEEYDNEDEDEGNFDEALDRHIHTLSEQRHWWELDIALKRRTTPKEVETLMLDLIDRQQEYDNSVVPVDNSDMEVDINEMDNNCVVGGWESIHRQVALLSDGIKQDVPEQLERANRLKLVNTEISSLKL</sequence>
<evidence type="ECO:0000313" key="2">
    <source>
        <dbReference type="Proteomes" id="UP000294933"/>
    </source>
</evidence>
<protein>
    <submittedName>
        <fullName evidence="1">Uncharacterized protein</fullName>
    </submittedName>
</protein>
<accession>A0A4Y7QK77</accession>
<gene>
    <name evidence="1" type="ORF">BD410DRAFT_740174</name>
</gene>
<name>A0A4Y7QK77_9AGAM</name>
<dbReference type="VEuPathDB" id="FungiDB:BD410DRAFT_740174"/>
<dbReference type="OrthoDB" id="2135762at2759"/>
<dbReference type="Proteomes" id="UP000294933">
    <property type="component" value="Unassembled WGS sequence"/>
</dbReference>
<proteinExistence type="predicted"/>